<dbReference type="AlphaFoldDB" id="A0A1Z4LSP6"/>
<keyword evidence="3 5" id="KW-1133">Transmembrane helix</keyword>
<feature type="transmembrane region" description="Helical" evidence="5">
    <location>
        <begin position="72"/>
        <end position="92"/>
    </location>
</feature>
<accession>A0A1Z4LSP6</accession>
<dbReference type="Pfam" id="PF04932">
    <property type="entry name" value="Wzy_C"/>
    <property type="match status" value="1"/>
</dbReference>
<evidence type="ECO:0000256" key="3">
    <source>
        <dbReference type="ARBA" id="ARBA00022989"/>
    </source>
</evidence>
<feature type="transmembrane region" description="Helical" evidence="5">
    <location>
        <begin position="104"/>
        <end position="126"/>
    </location>
</feature>
<feature type="transmembrane region" description="Helical" evidence="5">
    <location>
        <begin position="138"/>
        <end position="158"/>
    </location>
</feature>
<feature type="domain" description="O-antigen ligase-related" evidence="6">
    <location>
        <begin position="231"/>
        <end position="368"/>
    </location>
</feature>
<dbReference type="GO" id="GO:0016020">
    <property type="term" value="C:membrane"/>
    <property type="evidence" value="ECO:0007669"/>
    <property type="project" value="UniProtKB-SubCell"/>
</dbReference>
<name>A0A1Z4LSP6_9CYAN</name>
<dbReference type="OrthoDB" id="571223at2"/>
<keyword evidence="4 5" id="KW-0472">Membrane</keyword>
<organism evidence="7 8">
    <name type="scientific">Calothrix parasitica NIES-267</name>
    <dbReference type="NCBI Taxonomy" id="1973488"/>
    <lineage>
        <taxon>Bacteria</taxon>
        <taxon>Bacillati</taxon>
        <taxon>Cyanobacteriota</taxon>
        <taxon>Cyanophyceae</taxon>
        <taxon>Nostocales</taxon>
        <taxon>Calotrichaceae</taxon>
        <taxon>Calothrix</taxon>
    </lineage>
</organism>
<evidence type="ECO:0000313" key="8">
    <source>
        <dbReference type="Proteomes" id="UP000218418"/>
    </source>
</evidence>
<proteinExistence type="predicted"/>
<gene>
    <name evidence="7" type="ORF">NIES267_37710</name>
</gene>
<dbReference type="InterPro" id="IPR007016">
    <property type="entry name" value="O-antigen_ligase-rel_domated"/>
</dbReference>
<evidence type="ECO:0000256" key="5">
    <source>
        <dbReference type="SAM" id="Phobius"/>
    </source>
</evidence>
<feature type="transmembrane region" description="Helical" evidence="5">
    <location>
        <begin position="202"/>
        <end position="219"/>
    </location>
</feature>
<feature type="transmembrane region" description="Helical" evidence="5">
    <location>
        <begin position="391"/>
        <end position="422"/>
    </location>
</feature>
<comment type="subcellular location">
    <subcellularLocation>
        <location evidence="1">Membrane</location>
        <topology evidence="1">Multi-pass membrane protein</topology>
    </subcellularLocation>
</comment>
<dbReference type="PANTHER" id="PTHR37422">
    <property type="entry name" value="TEICHURONIC ACID BIOSYNTHESIS PROTEIN TUAE"/>
    <property type="match status" value="1"/>
</dbReference>
<dbReference type="Proteomes" id="UP000218418">
    <property type="component" value="Chromosome"/>
</dbReference>
<feature type="transmembrane region" description="Helical" evidence="5">
    <location>
        <begin position="356"/>
        <end position="379"/>
    </location>
</feature>
<dbReference type="EMBL" id="AP018227">
    <property type="protein sequence ID" value="BAY84275.1"/>
    <property type="molecule type" value="Genomic_DNA"/>
</dbReference>
<feature type="transmembrane region" description="Helical" evidence="5">
    <location>
        <begin position="269"/>
        <end position="287"/>
    </location>
</feature>
<dbReference type="InterPro" id="IPR051533">
    <property type="entry name" value="WaaL-like"/>
</dbReference>
<keyword evidence="8" id="KW-1185">Reference proteome</keyword>
<sequence>MLNITASKSNYINCSFKLGKLTFAERLIFWTIVLTPLWWILGIQTLLYPAVAALLLAYGFKFDNIIQGSLPFSNWTWLGMVLVALWTNLLGLESIGFKALKTAATLFTLFKGYFLIFACLTLPFWYRIRTKVITRAVAWLGASYLVILTIQFLILFAFGPQKSFLPPLARLIPGEKLSLMIKFAVFQPFFGIPLPRTDLYTADPPILGVCALLSFFICLEERNKTLRQVSLIGCLAALVVSQSRLAWVCFPLVWLIIYCFRSGLARQAYLWVISLLTLFAAVLSLSLKDLITLPLATFNSARADSSKDREYVVSSTIDAWKESPWIGWGFMEKTVTWGNGAFEMPLGTFSSYAQVLYIHGIFGFLMLILALVSTLSSFWKPAISGNHLCQRAFACLVALCLLIHATNLTWMAIYFWFFFIWLGAIISEVQQQEFDVSQWEDLLGNW</sequence>
<reference evidence="7 8" key="1">
    <citation type="submission" date="2017-06" db="EMBL/GenBank/DDBJ databases">
        <title>Genome sequencing of cyanobaciteial culture collection at National Institute for Environmental Studies (NIES).</title>
        <authorList>
            <person name="Hirose Y."/>
            <person name="Shimura Y."/>
            <person name="Fujisawa T."/>
            <person name="Nakamura Y."/>
            <person name="Kawachi M."/>
        </authorList>
    </citation>
    <scope>NUCLEOTIDE SEQUENCE [LARGE SCALE GENOMIC DNA]</scope>
    <source>
        <strain evidence="7 8">NIES-267</strain>
    </source>
</reference>
<evidence type="ECO:0000256" key="2">
    <source>
        <dbReference type="ARBA" id="ARBA00022692"/>
    </source>
</evidence>
<protein>
    <recommendedName>
        <fullName evidence="6">O-antigen ligase-related domain-containing protein</fullName>
    </recommendedName>
</protein>
<evidence type="ECO:0000256" key="1">
    <source>
        <dbReference type="ARBA" id="ARBA00004141"/>
    </source>
</evidence>
<dbReference type="PANTHER" id="PTHR37422:SF13">
    <property type="entry name" value="LIPOPOLYSACCHARIDE BIOSYNTHESIS PROTEIN PA4999-RELATED"/>
    <property type="match status" value="1"/>
</dbReference>
<keyword evidence="2 5" id="KW-0812">Transmembrane</keyword>
<evidence type="ECO:0000259" key="6">
    <source>
        <dbReference type="Pfam" id="PF04932"/>
    </source>
</evidence>
<evidence type="ECO:0000256" key="4">
    <source>
        <dbReference type="ARBA" id="ARBA00023136"/>
    </source>
</evidence>
<feature type="transmembrane region" description="Helical" evidence="5">
    <location>
        <begin position="27"/>
        <end position="60"/>
    </location>
</feature>
<evidence type="ECO:0000313" key="7">
    <source>
        <dbReference type="EMBL" id="BAY84275.1"/>
    </source>
</evidence>